<dbReference type="AlphaFoldDB" id="W8CD92"/>
<dbReference type="PANTHER" id="PTHR12243">
    <property type="entry name" value="MADF DOMAIN TRANSCRIPTION FACTOR"/>
    <property type="match status" value="1"/>
</dbReference>
<feature type="compositionally biased region" description="Low complexity" evidence="1">
    <location>
        <begin position="193"/>
        <end position="202"/>
    </location>
</feature>
<dbReference type="PROSITE" id="PS51029">
    <property type="entry name" value="MADF"/>
    <property type="match status" value="1"/>
</dbReference>
<evidence type="ECO:0000259" key="2">
    <source>
        <dbReference type="PROSITE" id="PS51029"/>
    </source>
</evidence>
<dbReference type="InterPro" id="IPR006578">
    <property type="entry name" value="MADF-dom"/>
</dbReference>
<reference evidence="3" key="1">
    <citation type="submission" date="2013-07" db="EMBL/GenBank/DDBJ databases">
        <authorList>
            <person name="Geib S."/>
        </authorList>
    </citation>
    <scope>NUCLEOTIDE SEQUENCE</scope>
</reference>
<dbReference type="Pfam" id="PF10545">
    <property type="entry name" value="MADF_DNA_bdg"/>
    <property type="match status" value="1"/>
</dbReference>
<reference evidence="3" key="2">
    <citation type="journal article" date="2014" name="BMC Genomics">
        <title>A genomic perspective to assessing quality of mass-reared SIT flies used in Mediterranean fruit fly (Ceratitis capitata) eradication in California.</title>
        <authorList>
            <person name="Calla B."/>
            <person name="Hall B."/>
            <person name="Hou S."/>
            <person name="Geib S.M."/>
        </authorList>
    </citation>
    <scope>NUCLEOTIDE SEQUENCE</scope>
</reference>
<name>W8CD92_CERCA</name>
<dbReference type="InterPro" id="IPR039353">
    <property type="entry name" value="TF_Adf1"/>
</dbReference>
<accession>W8CD92</accession>
<evidence type="ECO:0000256" key="1">
    <source>
        <dbReference type="SAM" id="MobiDB-lite"/>
    </source>
</evidence>
<feature type="compositionally biased region" description="Basic and acidic residues" evidence="1">
    <location>
        <begin position="158"/>
        <end position="178"/>
    </location>
</feature>
<dbReference type="GO" id="GO:0006357">
    <property type="term" value="P:regulation of transcription by RNA polymerase II"/>
    <property type="evidence" value="ECO:0007669"/>
    <property type="project" value="TreeGrafter"/>
</dbReference>
<dbReference type="GO" id="GO:0005667">
    <property type="term" value="C:transcription regulator complex"/>
    <property type="evidence" value="ECO:0007669"/>
    <property type="project" value="TreeGrafter"/>
</dbReference>
<sequence length="303" mass="35377">MFEDLLIAAMKRYPCIYDKGHSGYRNKAITEMAWKSVSIATKRPVSHCRSRWKSLRDRYVREMNDTESDRPVWMYMAAMSFMKKFVKKRGTNTRLRDDYFMETTMDNYSIEDLFEVEDEKEPKNESTDMNNYAVEDIFIVEKEHDEAFENEDIHTETISSTKHEHLSEASEAEDHAEVEVEAEEVADDFRANTSQASTSQAAKRQSVAKAQRPTQSHSQVHPLSQPKLQSTELTNQINGLRENIGNLNQLINANLIKESKNEAFYRFIESFMVKLDEREQDKLKVDVVNLVARRLEQSQRNEK</sequence>
<dbReference type="PANTHER" id="PTHR12243:SF60">
    <property type="entry name" value="SI:CH211-15D5.12-RELATED"/>
    <property type="match status" value="1"/>
</dbReference>
<gene>
    <name evidence="3" type="primary">ADF1</name>
</gene>
<dbReference type="SMART" id="SM00595">
    <property type="entry name" value="MADF"/>
    <property type="match status" value="1"/>
</dbReference>
<feature type="region of interest" description="Disordered" evidence="1">
    <location>
        <begin position="158"/>
        <end position="229"/>
    </location>
</feature>
<feature type="compositionally biased region" description="Polar residues" evidence="1">
    <location>
        <begin position="212"/>
        <end position="229"/>
    </location>
</feature>
<dbReference type="EMBL" id="GAMC01002351">
    <property type="protein sequence ID" value="JAC04205.1"/>
    <property type="molecule type" value="mRNA"/>
</dbReference>
<dbReference type="GO" id="GO:0005634">
    <property type="term" value="C:nucleus"/>
    <property type="evidence" value="ECO:0007669"/>
    <property type="project" value="TreeGrafter"/>
</dbReference>
<feature type="domain" description="MADF" evidence="2">
    <location>
        <begin position="5"/>
        <end position="87"/>
    </location>
</feature>
<evidence type="ECO:0000313" key="3">
    <source>
        <dbReference type="EMBL" id="JAC04205.1"/>
    </source>
</evidence>
<protein>
    <submittedName>
        <fullName evidence="3">Transcription factor Adf-1</fullName>
    </submittedName>
</protein>
<organism evidence="3">
    <name type="scientific">Ceratitis capitata</name>
    <name type="common">Mediterranean fruit fly</name>
    <name type="synonym">Tephritis capitata</name>
    <dbReference type="NCBI Taxonomy" id="7213"/>
    <lineage>
        <taxon>Eukaryota</taxon>
        <taxon>Metazoa</taxon>
        <taxon>Ecdysozoa</taxon>
        <taxon>Arthropoda</taxon>
        <taxon>Hexapoda</taxon>
        <taxon>Insecta</taxon>
        <taxon>Pterygota</taxon>
        <taxon>Neoptera</taxon>
        <taxon>Endopterygota</taxon>
        <taxon>Diptera</taxon>
        <taxon>Brachycera</taxon>
        <taxon>Muscomorpha</taxon>
        <taxon>Tephritoidea</taxon>
        <taxon>Tephritidae</taxon>
        <taxon>Ceratitis</taxon>
        <taxon>Ceratitis</taxon>
    </lineage>
</organism>
<proteinExistence type="evidence at transcript level"/>
<dbReference type="OrthoDB" id="6147983at2759"/>